<evidence type="ECO:0000259" key="4">
    <source>
        <dbReference type="SMART" id="SM00460"/>
    </source>
</evidence>
<dbReference type="InterPro" id="IPR002931">
    <property type="entry name" value="Transglutaminase-like"/>
</dbReference>
<keyword evidence="1" id="KW-0677">Repeat</keyword>
<evidence type="ECO:0000256" key="1">
    <source>
        <dbReference type="ARBA" id="ARBA00022737"/>
    </source>
</evidence>
<evidence type="ECO:0000256" key="3">
    <source>
        <dbReference type="SAM" id="SignalP"/>
    </source>
</evidence>
<protein>
    <submittedName>
        <fullName evidence="5">S-layer protein</fullName>
    </submittedName>
</protein>
<accession>A0A2A8HIC5</accession>
<evidence type="ECO:0000313" key="5">
    <source>
        <dbReference type="EMBL" id="PEQ08870.1"/>
    </source>
</evidence>
<reference evidence="5 6" key="1">
    <citation type="submission" date="2017-09" db="EMBL/GenBank/DDBJ databases">
        <title>Large-scale bioinformatics analysis of Bacillus genomes uncovers conserved roles of natural products in bacterial physiology.</title>
        <authorList>
            <consortium name="Agbiome Team Llc"/>
            <person name="Bleich R.M."/>
            <person name="Grubbs K.J."/>
            <person name="Santa Maria K.C."/>
            <person name="Allen S.E."/>
            <person name="Farag S."/>
            <person name="Shank E.A."/>
            <person name="Bowers A."/>
        </authorList>
    </citation>
    <scope>NUCLEOTIDE SEQUENCE [LARGE SCALE GENOMIC DNA]</scope>
    <source>
        <strain evidence="5 6">AFS021349</strain>
    </source>
</reference>
<dbReference type="Pfam" id="PF19127">
    <property type="entry name" value="Choline_bind_3"/>
    <property type="match status" value="2"/>
</dbReference>
<dbReference type="PROSITE" id="PS51170">
    <property type="entry name" value="CW"/>
    <property type="match status" value="8"/>
</dbReference>
<feature type="repeat" description="Cell wall-binding" evidence="2">
    <location>
        <begin position="108"/>
        <end position="127"/>
    </location>
</feature>
<dbReference type="GO" id="GO:0005737">
    <property type="term" value="C:cytoplasm"/>
    <property type="evidence" value="ECO:0007669"/>
    <property type="project" value="TreeGrafter"/>
</dbReference>
<dbReference type="Pfam" id="PF01841">
    <property type="entry name" value="Transglut_core"/>
    <property type="match status" value="1"/>
</dbReference>
<dbReference type="AlphaFoldDB" id="A0A2A8HIC5"/>
<dbReference type="EMBL" id="NUBY01000024">
    <property type="protein sequence ID" value="PEQ08870.1"/>
    <property type="molecule type" value="Genomic_DNA"/>
</dbReference>
<dbReference type="PANTHER" id="PTHR46333">
    <property type="entry name" value="CYTOKINESIS PROTEIN 3"/>
    <property type="match status" value="1"/>
</dbReference>
<feature type="repeat" description="Cell wall-binding" evidence="2">
    <location>
        <begin position="148"/>
        <end position="167"/>
    </location>
</feature>
<feature type="repeat" description="Cell wall-binding" evidence="2">
    <location>
        <begin position="188"/>
        <end position="207"/>
    </location>
</feature>
<keyword evidence="3" id="KW-0732">Signal</keyword>
<sequence length="482" mass="54804">MKQNIKVLAMTVGLTVMGSTVATYTSADTGWKQTGSVWNYYNVNGVKQTGWQQVNGAWYYFNGSEAMQTGWQQVNGAWYYFNGSGAMQTGWQQVNGAWYYFSGSGAMQTNWQQVNGVWYYFNGSGAMQTGWQQVNGVWYYFNGSGAMQTNWQQVNGAWYYFNGSGAMQTNWQQVNGAWYYFNGSGAMQTGWIQDNGKQYYLESNGVWNPNTTSVNNNSRPDGKLLDAFQNEIKTHINNQKENITMTYKSQNSNINEVLNTLVKEYDKAVESNEYLNHNISHTQYSVRGIPGNYTFTVQITYRESKGQTDYVKAQAKSIINSIIKAGMDEHEKVKVIHDYVVKHVSYDTSFQAYTAYEALANRSAVCQGYALLTYQLLKEAGIETHIVTGTGNGQPHAWNQVKIEGKWYHLDTTFDDPIPDVQGRVTYSYYNLSDEQIARNHQWDRNKFAPATTNYANELAKKIQSGSSKSLEYQEISKVIKH</sequence>
<dbReference type="SUPFAM" id="SSF69360">
    <property type="entry name" value="Cell wall binding repeat"/>
    <property type="match status" value="2"/>
</dbReference>
<feature type="repeat" description="Cell wall-binding" evidence="2">
    <location>
        <begin position="128"/>
        <end position="147"/>
    </location>
</feature>
<comment type="caution">
    <text evidence="5">The sequence shown here is derived from an EMBL/GenBank/DDBJ whole genome shotgun (WGS) entry which is preliminary data.</text>
</comment>
<dbReference type="Proteomes" id="UP000220841">
    <property type="component" value="Unassembled WGS sequence"/>
</dbReference>
<feature type="signal peptide" evidence="3">
    <location>
        <begin position="1"/>
        <end position="22"/>
    </location>
</feature>
<dbReference type="RefSeq" id="WP_098226076.1">
    <property type="nucleotide sequence ID" value="NZ_NUBY01000024.1"/>
</dbReference>
<gene>
    <name evidence="5" type="ORF">CN585_07550</name>
</gene>
<dbReference type="InterPro" id="IPR052557">
    <property type="entry name" value="CAP/Cytokinesis_protein"/>
</dbReference>
<feature type="repeat" description="Cell wall-binding" evidence="2">
    <location>
        <begin position="88"/>
        <end position="107"/>
    </location>
</feature>
<feature type="repeat" description="Cell wall-binding" evidence="2">
    <location>
        <begin position="168"/>
        <end position="187"/>
    </location>
</feature>
<dbReference type="Gene3D" id="2.10.270.20">
    <property type="match status" value="2"/>
</dbReference>
<evidence type="ECO:0000313" key="6">
    <source>
        <dbReference type="Proteomes" id="UP000220841"/>
    </source>
</evidence>
<feature type="chain" id="PRO_5039340213" evidence="3">
    <location>
        <begin position="23"/>
        <end position="482"/>
    </location>
</feature>
<dbReference type="InterPro" id="IPR038765">
    <property type="entry name" value="Papain-like_cys_pep_sf"/>
</dbReference>
<name>A0A2A8HIC5_9BACI</name>
<dbReference type="InterPro" id="IPR018337">
    <property type="entry name" value="Cell_wall/Cho-bd_repeat"/>
</dbReference>
<feature type="domain" description="Transglutaminase-like" evidence="4">
    <location>
        <begin position="358"/>
        <end position="414"/>
    </location>
</feature>
<dbReference type="SMART" id="SM00460">
    <property type="entry name" value="TGc"/>
    <property type="match status" value="1"/>
</dbReference>
<organism evidence="5 6">
    <name type="scientific">Bacillus toyonensis</name>
    <dbReference type="NCBI Taxonomy" id="155322"/>
    <lineage>
        <taxon>Bacteria</taxon>
        <taxon>Bacillati</taxon>
        <taxon>Bacillota</taxon>
        <taxon>Bacilli</taxon>
        <taxon>Bacillales</taxon>
        <taxon>Bacillaceae</taxon>
        <taxon>Bacillus</taxon>
        <taxon>Bacillus cereus group</taxon>
    </lineage>
</organism>
<proteinExistence type="predicted"/>
<dbReference type="SUPFAM" id="SSF54001">
    <property type="entry name" value="Cysteine proteinases"/>
    <property type="match status" value="1"/>
</dbReference>
<evidence type="ECO:0000256" key="2">
    <source>
        <dbReference type="PROSITE-ProRule" id="PRU00591"/>
    </source>
</evidence>
<dbReference type="Pfam" id="PF01473">
    <property type="entry name" value="Choline_bind_1"/>
    <property type="match status" value="2"/>
</dbReference>
<dbReference type="PANTHER" id="PTHR46333:SF2">
    <property type="entry name" value="CYTOKINESIS PROTEIN 3"/>
    <property type="match status" value="1"/>
</dbReference>
<feature type="repeat" description="Cell wall-binding" evidence="2">
    <location>
        <begin position="68"/>
        <end position="87"/>
    </location>
</feature>
<feature type="repeat" description="Cell wall-binding" evidence="2">
    <location>
        <begin position="48"/>
        <end position="67"/>
    </location>
</feature>
<dbReference type="Gene3D" id="3.10.620.30">
    <property type="match status" value="1"/>
</dbReference>
<dbReference type="Gene3D" id="2.10.270.10">
    <property type="entry name" value="Cholin Binding"/>
    <property type="match status" value="1"/>
</dbReference>